<protein>
    <submittedName>
        <fullName evidence="2">PIN domain-containing protein</fullName>
    </submittedName>
</protein>
<dbReference type="Proteomes" id="UP000192330">
    <property type="component" value="Unassembled WGS sequence"/>
</dbReference>
<evidence type="ECO:0000259" key="1">
    <source>
        <dbReference type="Pfam" id="PF13470"/>
    </source>
</evidence>
<name>A0A1W1YZE1_9RHOB</name>
<dbReference type="NCBIfam" id="NF046100">
    <property type="entry name" value="RSP_2648_fam_PIN"/>
    <property type="match status" value="1"/>
</dbReference>
<proteinExistence type="predicted"/>
<sequence>MRVLIDACVLYPTVMREMVLGVAGQGVFEPRWSARLLEEWALAARKLGSEGEALARGEIALLQAAWPRAEVKVSEGLMRRLWLPDPNDIHVLAAAIAGSADVILTMNAKDFPRGLLAEEGLSRADPDGFLLGCFEAEPEPVCKVADAVLAEACRLSGEEWDTRRLFKKARLPRLGKALAA</sequence>
<reference evidence="2 3" key="1">
    <citation type="submission" date="2017-04" db="EMBL/GenBank/DDBJ databases">
        <authorList>
            <person name="Afonso C.L."/>
            <person name="Miller P.J."/>
            <person name="Scott M.A."/>
            <person name="Spackman E."/>
            <person name="Goraichik I."/>
            <person name="Dimitrov K.M."/>
            <person name="Suarez D.L."/>
            <person name="Swayne D.E."/>
        </authorList>
    </citation>
    <scope>NUCLEOTIDE SEQUENCE [LARGE SCALE GENOMIC DNA]</scope>
    <source>
        <strain evidence="2 3">CGMCC 1.12644</strain>
    </source>
</reference>
<organism evidence="2 3">
    <name type="scientific">Primorskyibacter flagellatus</name>
    <dbReference type="NCBI Taxonomy" id="1387277"/>
    <lineage>
        <taxon>Bacteria</taxon>
        <taxon>Pseudomonadati</taxon>
        <taxon>Pseudomonadota</taxon>
        <taxon>Alphaproteobacteria</taxon>
        <taxon>Rhodobacterales</taxon>
        <taxon>Roseobacteraceae</taxon>
        <taxon>Primorskyibacter</taxon>
    </lineage>
</organism>
<dbReference type="EMBL" id="FWYD01000001">
    <property type="protein sequence ID" value="SMC41058.1"/>
    <property type="molecule type" value="Genomic_DNA"/>
</dbReference>
<gene>
    <name evidence="2" type="ORF">SAMN06295998_10168</name>
</gene>
<dbReference type="RefSeq" id="WP_084349827.1">
    <property type="nucleotide sequence ID" value="NZ_FWYD01000001.1"/>
</dbReference>
<accession>A0A1W1YZE1</accession>
<dbReference type="InterPro" id="IPR029060">
    <property type="entry name" value="PIN-like_dom_sf"/>
</dbReference>
<keyword evidence="3" id="KW-1185">Reference proteome</keyword>
<dbReference type="InterPro" id="IPR002716">
    <property type="entry name" value="PIN_dom"/>
</dbReference>
<evidence type="ECO:0000313" key="3">
    <source>
        <dbReference type="Proteomes" id="UP000192330"/>
    </source>
</evidence>
<dbReference type="OrthoDB" id="211933at2"/>
<dbReference type="STRING" id="1387277.SAMN06295998_10168"/>
<dbReference type="Pfam" id="PF13470">
    <property type="entry name" value="PIN_3"/>
    <property type="match status" value="1"/>
</dbReference>
<dbReference type="SUPFAM" id="SSF88723">
    <property type="entry name" value="PIN domain-like"/>
    <property type="match status" value="1"/>
</dbReference>
<dbReference type="AlphaFoldDB" id="A0A1W1YZE1"/>
<evidence type="ECO:0000313" key="2">
    <source>
        <dbReference type="EMBL" id="SMC41058.1"/>
    </source>
</evidence>
<feature type="domain" description="PIN" evidence="1">
    <location>
        <begin position="2"/>
        <end position="108"/>
    </location>
</feature>